<keyword evidence="4 10" id="KW-0067">ATP-binding</keyword>
<keyword evidence="2 10" id="KW-0378">Hydrolase</keyword>
<keyword evidence="5" id="KW-0413">Isomerase</keyword>
<dbReference type="Pfam" id="PF21196">
    <property type="entry name" value="PcrA_UvrD_tudor"/>
    <property type="match status" value="1"/>
</dbReference>
<dbReference type="PROSITE" id="PS51217">
    <property type="entry name" value="UVRD_HELICASE_CTER"/>
    <property type="match status" value="1"/>
</dbReference>
<evidence type="ECO:0000256" key="3">
    <source>
        <dbReference type="ARBA" id="ARBA00022806"/>
    </source>
</evidence>
<evidence type="ECO:0000259" key="12">
    <source>
        <dbReference type="PROSITE" id="PS51217"/>
    </source>
</evidence>
<comment type="catalytic activity">
    <reaction evidence="9">
        <text>ATP + H2O = ADP + phosphate + H(+)</text>
        <dbReference type="Rhea" id="RHEA:13065"/>
        <dbReference type="ChEBI" id="CHEBI:15377"/>
        <dbReference type="ChEBI" id="CHEBI:15378"/>
        <dbReference type="ChEBI" id="CHEBI:30616"/>
        <dbReference type="ChEBI" id="CHEBI:43474"/>
        <dbReference type="ChEBI" id="CHEBI:456216"/>
        <dbReference type="EC" id="5.6.2.4"/>
    </reaction>
</comment>
<dbReference type="CDD" id="cd18807">
    <property type="entry name" value="SF1_C_UvrD"/>
    <property type="match status" value="1"/>
</dbReference>
<dbReference type="PANTHER" id="PTHR11070:SF2">
    <property type="entry name" value="ATP-DEPENDENT DNA HELICASE SRS2"/>
    <property type="match status" value="1"/>
</dbReference>
<evidence type="ECO:0000256" key="7">
    <source>
        <dbReference type="ARBA" id="ARBA00034808"/>
    </source>
</evidence>
<evidence type="ECO:0000256" key="10">
    <source>
        <dbReference type="PROSITE-ProRule" id="PRU00560"/>
    </source>
</evidence>
<reference evidence="13" key="1">
    <citation type="submission" date="2022-12" db="EMBL/GenBank/DDBJ databases">
        <title>Marinomonas 15G1-11 sp. nov, isolated from marine algae.</title>
        <authorList>
            <person name="Butt M."/>
            <person name="Choi D.G."/>
            <person name="Kim J.M."/>
            <person name="Lee J.K."/>
            <person name="Baek J.H."/>
            <person name="Jeon C.O."/>
        </authorList>
    </citation>
    <scope>NUCLEOTIDE SEQUENCE</scope>
    <source>
        <strain evidence="13">15G1-11</strain>
    </source>
</reference>
<keyword evidence="14" id="KW-1185">Reference proteome</keyword>
<dbReference type="Pfam" id="PF00580">
    <property type="entry name" value="UvrD-helicase"/>
    <property type="match status" value="1"/>
</dbReference>
<dbReference type="EC" id="5.6.2.4" evidence="7"/>
<dbReference type="Proteomes" id="UP001149719">
    <property type="component" value="Unassembled WGS sequence"/>
</dbReference>
<comment type="caution">
    <text evidence="10">Lacks conserved residue(s) required for the propagation of feature annotation.</text>
</comment>
<dbReference type="EMBL" id="JAPUBN010000006">
    <property type="protein sequence ID" value="MCZ2720335.1"/>
    <property type="molecule type" value="Genomic_DNA"/>
</dbReference>
<feature type="domain" description="UvrD-like helicase C-terminal" evidence="12">
    <location>
        <begin position="83"/>
        <end position="358"/>
    </location>
</feature>
<dbReference type="InterPro" id="IPR027417">
    <property type="entry name" value="P-loop_NTPase"/>
</dbReference>
<keyword evidence="1 10" id="KW-0547">Nucleotide-binding</keyword>
<protein>
    <recommendedName>
        <fullName evidence="7">DNA 3'-5' helicase</fullName>
        <ecNumber evidence="7">5.6.2.4</ecNumber>
    </recommendedName>
    <alternativeName>
        <fullName evidence="8">DNA 3'-5' helicase II</fullName>
    </alternativeName>
</protein>
<organism evidence="13 14">
    <name type="scientific">Marinomonas phaeophyticola</name>
    <dbReference type="NCBI Taxonomy" id="3004091"/>
    <lineage>
        <taxon>Bacteria</taxon>
        <taxon>Pseudomonadati</taxon>
        <taxon>Pseudomonadota</taxon>
        <taxon>Gammaproteobacteria</taxon>
        <taxon>Oceanospirillales</taxon>
        <taxon>Oceanospirillaceae</taxon>
        <taxon>Marinomonas</taxon>
    </lineage>
</organism>
<dbReference type="InterPro" id="IPR000212">
    <property type="entry name" value="DNA_helicase_UvrD/REP"/>
</dbReference>
<dbReference type="Gene3D" id="3.40.50.300">
    <property type="entry name" value="P-loop containing nucleotide triphosphate hydrolases"/>
    <property type="match status" value="2"/>
</dbReference>
<dbReference type="SUPFAM" id="SSF52540">
    <property type="entry name" value="P-loop containing nucleoside triphosphate hydrolases"/>
    <property type="match status" value="1"/>
</dbReference>
<sequence length="548" mass="62603">MLVQGLVPDYDYLLIDEFQDINPCQYRLLKALYANSKWMIVGDVQQCIYEWRGANPNIMSTEFDQDFQQDGISGGSVSNYSLSQSFRFGHQVGLMASNVIDRNSADNLVIGTDRETEFSFSQSEKTGHALLMELKRWLGRGEQLDDVAVLVRLYSDMVPIQLALMHKNVPYHLHGDSPLLENRQIKMLLAYLAVMADGFNHSDRFHNKQDIDYLLTVPSLTLAPEDKRRFFQQCQMSPHLIPQLIEELSDHQEGWKGKKLLQRSDWLRSLVLYRNDPAAGLKHTIEKLGVYRYFESTSSKDIQAKEKIATCEAFIAYVRGVGGTADDILDQLLSLAKPSSENDHKYGVHLMTIHKSKGLEFGKVIMTGLQEGRFPYYEKEADKAQIEAERRLFYVGITRAKKCLTFLHQPTKAENKLLLEGKLSSKRAPSAELSRFVFESFPFVAQRIIKNEGEGALGEEQEILMEHPQKTLRYLESVAFKTRSKLKVNVKEVRKLQVGDRVRHEKFGSGVVLNQDNQGSKMIIIDFDQEGVKTFNPKHTRLLKEATS</sequence>
<evidence type="ECO:0000313" key="13">
    <source>
        <dbReference type="EMBL" id="MCZ2720335.1"/>
    </source>
</evidence>
<comment type="catalytic activity">
    <reaction evidence="6">
        <text>Couples ATP hydrolysis with the unwinding of duplex DNA by translocating in the 3'-5' direction.</text>
        <dbReference type="EC" id="5.6.2.4"/>
    </reaction>
</comment>
<dbReference type="InterPro" id="IPR014016">
    <property type="entry name" value="UvrD-like_ATP-bd"/>
</dbReference>
<dbReference type="GO" id="GO:0004386">
    <property type="term" value="F:helicase activity"/>
    <property type="evidence" value="ECO:0007669"/>
    <property type="project" value="UniProtKB-KW"/>
</dbReference>
<evidence type="ECO:0000256" key="1">
    <source>
        <dbReference type="ARBA" id="ARBA00022741"/>
    </source>
</evidence>
<evidence type="ECO:0000256" key="8">
    <source>
        <dbReference type="ARBA" id="ARBA00034923"/>
    </source>
</evidence>
<evidence type="ECO:0000256" key="9">
    <source>
        <dbReference type="ARBA" id="ARBA00048988"/>
    </source>
</evidence>
<dbReference type="Gene3D" id="1.10.486.10">
    <property type="entry name" value="PCRA, domain 4"/>
    <property type="match status" value="1"/>
</dbReference>
<dbReference type="PANTHER" id="PTHR11070">
    <property type="entry name" value="UVRD / RECB / PCRA DNA HELICASE FAMILY MEMBER"/>
    <property type="match status" value="1"/>
</dbReference>
<evidence type="ECO:0000256" key="4">
    <source>
        <dbReference type="ARBA" id="ARBA00022840"/>
    </source>
</evidence>
<accession>A0ABT4JPP7</accession>
<evidence type="ECO:0000313" key="14">
    <source>
        <dbReference type="Proteomes" id="UP001149719"/>
    </source>
</evidence>
<gene>
    <name evidence="13" type="ORF">O1D97_01420</name>
</gene>
<dbReference type="RefSeq" id="WP_269122142.1">
    <property type="nucleotide sequence ID" value="NZ_JAPUBN010000006.1"/>
</dbReference>
<evidence type="ECO:0000256" key="5">
    <source>
        <dbReference type="ARBA" id="ARBA00023235"/>
    </source>
</evidence>
<dbReference type="InterPro" id="IPR014017">
    <property type="entry name" value="DNA_helicase_UvrD-like_C"/>
</dbReference>
<dbReference type="PROSITE" id="PS51198">
    <property type="entry name" value="UVRD_HELICASE_ATP_BIND"/>
    <property type="match status" value="1"/>
</dbReference>
<evidence type="ECO:0000256" key="6">
    <source>
        <dbReference type="ARBA" id="ARBA00034617"/>
    </source>
</evidence>
<evidence type="ECO:0000256" key="2">
    <source>
        <dbReference type="ARBA" id="ARBA00022801"/>
    </source>
</evidence>
<feature type="domain" description="UvrD-like helicase ATP-binding" evidence="11">
    <location>
        <begin position="1"/>
        <end position="89"/>
    </location>
</feature>
<comment type="caution">
    <text evidence="13">The sequence shown here is derived from an EMBL/GenBank/DDBJ whole genome shotgun (WGS) entry which is preliminary data.</text>
</comment>
<name>A0ABT4JPP7_9GAMM</name>
<keyword evidence="3 10" id="KW-0347">Helicase</keyword>
<dbReference type="Pfam" id="PF13361">
    <property type="entry name" value="UvrD_C"/>
    <property type="match status" value="2"/>
</dbReference>
<proteinExistence type="predicted"/>
<evidence type="ECO:0000259" key="11">
    <source>
        <dbReference type="PROSITE" id="PS51198"/>
    </source>
</evidence>